<gene>
    <name evidence="2" type="ORF">GGQ74_002049</name>
</gene>
<dbReference type="InterPro" id="IPR050834">
    <property type="entry name" value="Glycosyltransf_2"/>
</dbReference>
<dbReference type="RefSeq" id="WP_167941449.1">
    <property type="nucleotide sequence ID" value="NZ_JAATJA010000002.1"/>
</dbReference>
<dbReference type="InterPro" id="IPR001173">
    <property type="entry name" value="Glyco_trans_2-like"/>
</dbReference>
<organism evidence="2 3">
    <name type="scientific">Desulfobaculum xiamenense</name>
    <dbReference type="NCBI Taxonomy" id="995050"/>
    <lineage>
        <taxon>Bacteria</taxon>
        <taxon>Pseudomonadati</taxon>
        <taxon>Thermodesulfobacteriota</taxon>
        <taxon>Desulfovibrionia</taxon>
        <taxon>Desulfovibrionales</taxon>
        <taxon>Desulfovibrionaceae</taxon>
        <taxon>Desulfobaculum</taxon>
    </lineage>
</organism>
<dbReference type="EMBL" id="JAATJA010000002">
    <property type="protein sequence ID" value="NJB68376.1"/>
    <property type="molecule type" value="Genomic_DNA"/>
</dbReference>
<name>A0A846QHQ5_9BACT</name>
<comment type="caution">
    <text evidence="2">The sequence shown here is derived from an EMBL/GenBank/DDBJ whole genome shotgun (WGS) entry which is preliminary data.</text>
</comment>
<dbReference type="AlphaFoldDB" id="A0A846QHQ5"/>
<evidence type="ECO:0000313" key="2">
    <source>
        <dbReference type="EMBL" id="NJB68376.1"/>
    </source>
</evidence>
<dbReference type="Gene3D" id="3.90.550.10">
    <property type="entry name" value="Spore Coat Polysaccharide Biosynthesis Protein SpsA, Chain A"/>
    <property type="match status" value="1"/>
</dbReference>
<dbReference type="InterPro" id="IPR029044">
    <property type="entry name" value="Nucleotide-diphossugar_trans"/>
</dbReference>
<reference evidence="2 3" key="1">
    <citation type="submission" date="2020-03" db="EMBL/GenBank/DDBJ databases">
        <title>Genomic Encyclopedia of Type Strains, Phase IV (KMG-IV): sequencing the most valuable type-strain genomes for metagenomic binning, comparative biology and taxonomic classification.</title>
        <authorList>
            <person name="Goeker M."/>
        </authorList>
    </citation>
    <scope>NUCLEOTIDE SEQUENCE [LARGE SCALE GENOMIC DNA]</scope>
    <source>
        <strain evidence="2 3">DSM 24233</strain>
    </source>
</reference>
<proteinExistence type="predicted"/>
<dbReference type="Proteomes" id="UP000580856">
    <property type="component" value="Unassembled WGS sequence"/>
</dbReference>
<keyword evidence="2" id="KW-0808">Transferase</keyword>
<dbReference type="PANTHER" id="PTHR43685">
    <property type="entry name" value="GLYCOSYLTRANSFERASE"/>
    <property type="match status" value="1"/>
</dbReference>
<dbReference type="GO" id="GO:0016740">
    <property type="term" value="F:transferase activity"/>
    <property type="evidence" value="ECO:0007669"/>
    <property type="project" value="UniProtKB-KW"/>
</dbReference>
<feature type="domain" description="Glycosyltransferase 2-like" evidence="1">
    <location>
        <begin position="12"/>
        <end position="131"/>
    </location>
</feature>
<evidence type="ECO:0000313" key="3">
    <source>
        <dbReference type="Proteomes" id="UP000580856"/>
    </source>
</evidence>
<protein>
    <submittedName>
        <fullName evidence="2">Glycosyltransferase involved in cell wall biosynthesis</fullName>
    </submittedName>
</protein>
<dbReference type="Pfam" id="PF00535">
    <property type="entry name" value="Glycos_transf_2"/>
    <property type="match status" value="1"/>
</dbReference>
<sequence>MGGHMRRPLVTAIVSTFDAERLFAGCMENLLRQSLYARGLLEIVVVDSGSRQGESALAAAYAREHPGIVCLRTQRETLYAAWNRAVGVALGRYIANANTDDRHHPDTMRVMAEWLDASGAGLAYADTLITPAVNETHMDTRSDVVWAMPGYSLRQAVVDCIFGPVTMWRADAHDAIGMFPEEMRIAGDYAFFLHVAWKMGAVHVPLPLGLCHQSMDNLSSDVVGAVRENYAFLPALRRCIPLADMYPFLDGNASDAARCIALVDYANLLLFAPGGHADPAHALDLYAEVDALCPGRFDVRFNAAVAMVKAGERERAMDALRGIDVRDDEERTLVAHNVRLLQRGEPLWKLATVSVSHPLTDALAPLVPRERRRMSRAQYIALRPGGAAYLAGDASADATR</sequence>
<evidence type="ECO:0000259" key="1">
    <source>
        <dbReference type="Pfam" id="PF00535"/>
    </source>
</evidence>
<keyword evidence="3" id="KW-1185">Reference proteome</keyword>
<dbReference type="SUPFAM" id="SSF53448">
    <property type="entry name" value="Nucleotide-diphospho-sugar transferases"/>
    <property type="match status" value="1"/>
</dbReference>
<accession>A0A846QHQ5</accession>
<dbReference type="PANTHER" id="PTHR43685:SF11">
    <property type="entry name" value="GLYCOSYLTRANSFERASE TAGX-RELATED"/>
    <property type="match status" value="1"/>
</dbReference>